<proteinExistence type="predicted"/>
<sequence length="321" mass="36118">MSVELEEVNPHLRGGRVENHLGTSPPPPPVHLTEIRTSISPSSAVELNTTSALANYATEAGLDFKRALFDYIAVVDLRENPQYPLSFYPLGRQTFYNLPTAKPVANERLTNIPLWARNSPLFSVASVRRERRGRQTDKCEDLVPDTNLRPVRGWLVFITGRYEPPRSSGENTTQPIRDPLVDPSRDRLALALPSLSRGIFYFVVCWWVCRFFSLGTGSLPLADCRWSRQRSAVARSSQPSYRGCMDHLLADNTTPSLVAPTDCSDGRPSDTEELLGRQHDCSASDKERNHKANVRSAASGQRRQLNFELILITYRKECQHV</sequence>
<evidence type="ECO:0000256" key="1">
    <source>
        <dbReference type="SAM" id="MobiDB-lite"/>
    </source>
</evidence>
<dbReference type="EMBL" id="OC003321">
    <property type="protein sequence ID" value="CAD7263139.1"/>
    <property type="molecule type" value="Genomic_DNA"/>
</dbReference>
<feature type="region of interest" description="Disordered" evidence="1">
    <location>
        <begin position="1"/>
        <end position="26"/>
    </location>
</feature>
<protein>
    <submittedName>
        <fullName evidence="2">Uncharacterized protein</fullName>
    </submittedName>
</protein>
<accession>A0A7R9AYT7</accession>
<name>A0A7R9AYT7_TIMSH</name>
<gene>
    <name evidence="2" type="ORF">TSIB3V08_LOCUS7226</name>
</gene>
<evidence type="ECO:0000313" key="2">
    <source>
        <dbReference type="EMBL" id="CAD7263139.1"/>
    </source>
</evidence>
<reference evidence="2" key="1">
    <citation type="submission" date="2020-11" db="EMBL/GenBank/DDBJ databases">
        <authorList>
            <person name="Tran Van P."/>
        </authorList>
    </citation>
    <scope>NUCLEOTIDE SEQUENCE</scope>
</reference>
<dbReference type="AlphaFoldDB" id="A0A7R9AYT7"/>
<organism evidence="2">
    <name type="scientific">Timema shepardi</name>
    <name type="common">Walking stick</name>
    <dbReference type="NCBI Taxonomy" id="629360"/>
    <lineage>
        <taxon>Eukaryota</taxon>
        <taxon>Metazoa</taxon>
        <taxon>Ecdysozoa</taxon>
        <taxon>Arthropoda</taxon>
        <taxon>Hexapoda</taxon>
        <taxon>Insecta</taxon>
        <taxon>Pterygota</taxon>
        <taxon>Neoptera</taxon>
        <taxon>Polyneoptera</taxon>
        <taxon>Phasmatodea</taxon>
        <taxon>Timematodea</taxon>
        <taxon>Timematoidea</taxon>
        <taxon>Timematidae</taxon>
        <taxon>Timema</taxon>
    </lineage>
</organism>